<dbReference type="RefSeq" id="WP_146459718.1">
    <property type="nucleotide sequence ID" value="NZ_SJPW01000005.1"/>
</dbReference>
<evidence type="ECO:0000256" key="11">
    <source>
        <dbReference type="ARBA" id="ARBA00023098"/>
    </source>
</evidence>
<dbReference type="GO" id="GO:0046872">
    <property type="term" value="F:metal ion binding"/>
    <property type="evidence" value="ECO:0007669"/>
    <property type="project" value="UniProtKB-KW"/>
</dbReference>
<evidence type="ECO:0000256" key="5">
    <source>
        <dbReference type="ARBA" id="ARBA00022679"/>
    </source>
</evidence>
<keyword evidence="10 19" id="KW-1133">Transmembrane helix</keyword>
<dbReference type="Pfam" id="PF01219">
    <property type="entry name" value="DAGK_prokar"/>
    <property type="match status" value="1"/>
</dbReference>
<dbReference type="CDD" id="cd14265">
    <property type="entry name" value="UDPK_IM_like"/>
    <property type="match status" value="1"/>
</dbReference>
<dbReference type="GO" id="GO:0036433">
    <property type="term" value="F:di-trans, poly-cis-undecaprenol kinase activity"/>
    <property type="evidence" value="ECO:0007669"/>
    <property type="project" value="UniProtKB-EC"/>
</dbReference>
<keyword evidence="6 19" id="KW-0812">Transmembrane</keyword>
<feature type="binding site" evidence="18">
    <location>
        <position position="70"/>
    </location>
    <ligand>
        <name>a divalent metal cation</name>
        <dbReference type="ChEBI" id="CHEBI:60240"/>
    </ligand>
</feature>
<keyword evidence="9 17" id="KW-0067">ATP-binding</keyword>
<proteinExistence type="inferred from homology"/>
<dbReference type="AlphaFoldDB" id="A0A5C6ERT5"/>
<feature type="active site" description="Proton acceptor" evidence="15">
    <location>
        <position position="63"/>
    </location>
</feature>
<name>A0A5C6ERT5_9BACT</name>
<evidence type="ECO:0000256" key="8">
    <source>
        <dbReference type="ARBA" id="ARBA00022777"/>
    </source>
</evidence>
<feature type="transmembrane region" description="Helical" evidence="19">
    <location>
        <begin position="25"/>
        <end position="44"/>
    </location>
</feature>
<evidence type="ECO:0000256" key="6">
    <source>
        <dbReference type="ARBA" id="ARBA00022692"/>
    </source>
</evidence>
<organism evidence="20 21">
    <name type="scientific">Rubripirellula tenax</name>
    <dbReference type="NCBI Taxonomy" id="2528015"/>
    <lineage>
        <taxon>Bacteria</taxon>
        <taxon>Pseudomonadati</taxon>
        <taxon>Planctomycetota</taxon>
        <taxon>Planctomycetia</taxon>
        <taxon>Pirellulales</taxon>
        <taxon>Pirellulaceae</taxon>
        <taxon>Rubripirellula</taxon>
    </lineage>
</organism>
<evidence type="ECO:0000256" key="10">
    <source>
        <dbReference type="ARBA" id="ARBA00022989"/>
    </source>
</evidence>
<sequence>MNRWYRKFAFASHGLGHAIRTQNSFWVHVPVTIVVIGLGAWLQIESWRWVAIILATSIVMSAELINTSIEEIVRVVHPTHDPRIGRALDVAAAGVLIASAGAVTVGLIALGPPLWNVLIAGG</sequence>
<keyword evidence="3" id="KW-1003">Cell membrane</keyword>
<evidence type="ECO:0000256" key="18">
    <source>
        <dbReference type="PIRSR" id="PIRSR600829-4"/>
    </source>
</evidence>
<keyword evidence="12 19" id="KW-0472">Membrane</keyword>
<keyword evidence="4" id="KW-0444">Lipid biosynthesis</keyword>
<dbReference type="Proteomes" id="UP000318288">
    <property type="component" value="Unassembled WGS sequence"/>
</dbReference>
<evidence type="ECO:0000256" key="12">
    <source>
        <dbReference type="ARBA" id="ARBA00023136"/>
    </source>
</evidence>
<evidence type="ECO:0000256" key="9">
    <source>
        <dbReference type="ARBA" id="ARBA00022840"/>
    </source>
</evidence>
<dbReference type="OrthoDB" id="290917at2"/>
<keyword evidence="18" id="KW-0479">Metal-binding</keyword>
<evidence type="ECO:0000256" key="4">
    <source>
        <dbReference type="ARBA" id="ARBA00022516"/>
    </source>
</evidence>
<dbReference type="InterPro" id="IPR033717">
    <property type="entry name" value="UDPK"/>
</dbReference>
<feature type="binding site" evidence="17">
    <location>
        <position position="70"/>
    </location>
    <ligand>
        <name>ATP</name>
        <dbReference type="ChEBI" id="CHEBI:30616"/>
    </ligand>
</feature>
<evidence type="ECO:0000256" key="16">
    <source>
        <dbReference type="PIRSR" id="PIRSR600829-2"/>
    </source>
</evidence>
<dbReference type="GO" id="GO:0005886">
    <property type="term" value="C:plasma membrane"/>
    <property type="evidence" value="ECO:0007669"/>
    <property type="project" value="UniProtKB-SubCell"/>
</dbReference>
<keyword evidence="5 20" id="KW-0808">Transferase</keyword>
<feature type="transmembrane region" description="Helical" evidence="19">
    <location>
        <begin position="50"/>
        <end position="69"/>
    </location>
</feature>
<evidence type="ECO:0000256" key="15">
    <source>
        <dbReference type="PIRSR" id="PIRSR600829-1"/>
    </source>
</evidence>
<comment type="similarity">
    <text evidence="2">Belongs to the bacterial diacylglycerol kinase family.</text>
</comment>
<feature type="transmembrane region" description="Helical" evidence="19">
    <location>
        <begin position="90"/>
        <end position="110"/>
    </location>
</feature>
<evidence type="ECO:0000256" key="7">
    <source>
        <dbReference type="ARBA" id="ARBA00022741"/>
    </source>
</evidence>
<comment type="cofactor">
    <cofactor evidence="18">
        <name>Mg(2+)</name>
        <dbReference type="ChEBI" id="CHEBI:18420"/>
    </cofactor>
    <text evidence="18">Mn(2+), Zn(2+), Cd(2+) and Co(2+) support activity to lesser extents.</text>
</comment>
<evidence type="ECO:0000256" key="1">
    <source>
        <dbReference type="ARBA" id="ARBA00004651"/>
    </source>
</evidence>
<keyword evidence="13" id="KW-0594">Phospholipid biosynthesis</keyword>
<dbReference type="PANTHER" id="PTHR34299:SF1">
    <property type="entry name" value="DIACYLGLYCEROL KINASE"/>
    <property type="match status" value="1"/>
</dbReference>
<evidence type="ECO:0000256" key="2">
    <source>
        <dbReference type="ARBA" id="ARBA00005967"/>
    </source>
</evidence>
<dbReference type="GO" id="GO:0005524">
    <property type="term" value="F:ATP binding"/>
    <property type="evidence" value="ECO:0007669"/>
    <property type="project" value="UniProtKB-KW"/>
</dbReference>
<evidence type="ECO:0000313" key="21">
    <source>
        <dbReference type="Proteomes" id="UP000318288"/>
    </source>
</evidence>
<evidence type="ECO:0000313" key="20">
    <source>
        <dbReference type="EMBL" id="TWU51064.1"/>
    </source>
</evidence>
<dbReference type="InterPro" id="IPR000829">
    <property type="entry name" value="DAGK"/>
</dbReference>
<evidence type="ECO:0000256" key="19">
    <source>
        <dbReference type="SAM" id="Phobius"/>
    </source>
</evidence>
<evidence type="ECO:0000256" key="14">
    <source>
        <dbReference type="ARBA" id="ARBA00023264"/>
    </source>
</evidence>
<dbReference type="EMBL" id="SJPW01000005">
    <property type="protein sequence ID" value="TWU51064.1"/>
    <property type="molecule type" value="Genomic_DNA"/>
</dbReference>
<keyword evidence="14" id="KW-1208">Phospholipid metabolism</keyword>
<feature type="binding site" evidence="16">
    <location>
        <position position="63"/>
    </location>
    <ligand>
        <name>substrate</name>
    </ligand>
</feature>
<keyword evidence="11" id="KW-0443">Lipid metabolism</keyword>
<keyword evidence="8 20" id="KW-0418">Kinase</keyword>
<comment type="caution">
    <text evidence="20">The sequence shown here is derived from an EMBL/GenBank/DDBJ whole genome shotgun (WGS) entry which is preliminary data.</text>
</comment>
<protein>
    <submittedName>
        <fullName evidence="20">Undecaprenol kinase</fullName>
        <ecNumber evidence="20">2.7.1.66</ecNumber>
    </submittedName>
</protein>
<evidence type="ECO:0000256" key="13">
    <source>
        <dbReference type="ARBA" id="ARBA00023209"/>
    </source>
</evidence>
<keyword evidence="18" id="KW-0460">Magnesium</keyword>
<dbReference type="Gene3D" id="1.10.287.3610">
    <property type="match status" value="1"/>
</dbReference>
<comment type="subcellular location">
    <subcellularLocation>
        <location evidence="1">Cell membrane</location>
        <topology evidence="1">Multi-pass membrane protein</topology>
    </subcellularLocation>
</comment>
<dbReference type="InterPro" id="IPR036945">
    <property type="entry name" value="DAGK_sf"/>
</dbReference>
<dbReference type="PANTHER" id="PTHR34299">
    <property type="entry name" value="DIACYLGLYCEROL KINASE"/>
    <property type="match status" value="1"/>
</dbReference>
<dbReference type="EC" id="2.7.1.66" evidence="20"/>
<accession>A0A5C6ERT5</accession>
<evidence type="ECO:0000256" key="17">
    <source>
        <dbReference type="PIRSR" id="PIRSR600829-3"/>
    </source>
</evidence>
<reference evidence="20 21" key="1">
    <citation type="submission" date="2019-02" db="EMBL/GenBank/DDBJ databases">
        <title>Deep-cultivation of Planctomycetes and their phenomic and genomic characterization uncovers novel biology.</title>
        <authorList>
            <person name="Wiegand S."/>
            <person name="Jogler M."/>
            <person name="Boedeker C."/>
            <person name="Pinto D."/>
            <person name="Vollmers J."/>
            <person name="Rivas-Marin E."/>
            <person name="Kohn T."/>
            <person name="Peeters S.H."/>
            <person name="Heuer A."/>
            <person name="Rast P."/>
            <person name="Oberbeckmann S."/>
            <person name="Bunk B."/>
            <person name="Jeske O."/>
            <person name="Meyerdierks A."/>
            <person name="Storesund J.E."/>
            <person name="Kallscheuer N."/>
            <person name="Luecker S."/>
            <person name="Lage O.M."/>
            <person name="Pohl T."/>
            <person name="Merkel B.J."/>
            <person name="Hornburger P."/>
            <person name="Mueller R.-W."/>
            <person name="Bruemmer F."/>
            <person name="Labrenz M."/>
            <person name="Spormann A.M."/>
            <person name="Op Den Camp H."/>
            <person name="Overmann J."/>
            <person name="Amann R."/>
            <person name="Jetten M.S.M."/>
            <person name="Mascher T."/>
            <person name="Medema M.H."/>
            <person name="Devos D.P."/>
            <person name="Kaster A.-K."/>
            <person name="Ovreas L."/>
            <person name="Rohde M."/>
            <person name="Galperin M.Y."/>
            <person name="Jogler C."/>
        </authorList>
    </citation>
    <scope>NUCLEOTIDE SEQUENCE [LARGE SCALE GENOMIC DNA]</scope>
    <source>
        <strain evidence="20 21">Poly51</strain>
    </source>
</reference>
<keyword evidence="7 17" id="KW-0547">Nucleotide-binding</keyword>
<gene>
    <name evidence="20" type="primary">dgkA</name>
    <name evidence="20" type="ORF">Poly51_43580</name>
</gene>
<evidence type="ECO:0000256" key="3">
    <source>
        <dbReference type="ARBA" id="ARBA00022475"/>
    </source>
</evidence>
<keyword evidence="21" id="KW-1185">Reference proteome</keyword>
<dbReference type="GO" id="GO:0008654">
    <property type="term" value="P:phospholipid biosynthetic process"/>
    <property type="evidence" value="ECO:0007669"/>
    <property type="project" value="UniProtKB-KW"/>
</dbReference>